<sequence length="65" mass="7368">MSKSLVQCDGGRPQVEGEAHDLIYACWLTCDQRILLVPGVLMVFCTETMLIARIYVLWGLKKKIL</sequence>
<dbReference type="KEGG" id="cput:CONPUDRAFT_78647"/>
<evidence type="ECO:0000313" key="3">
    <source>
        <dbReference type="Proteomes" id="UP000053558"/>
    </source>
</evidence>
<dbReference type="AlphaFoldDB" id="A0A5M3N455"/>
<evidence type="ECO:0000256" key="1">
    <source>
        <dbReference type="SAM" id="Phobius"/>
    </source>
</evidence>
<accession>A0A5M3N455</accession>
<feature type="non-terminal residue" evidence="2">
    <location>
        <position position="65"/>
    </location>
</feature>
<dbReference type="Proteomes" id="UP000053558">
    <property type="component" value="Unassembled WGS sequence"/>
</dbReference>
<name>A0A5M3N455_CONPW</name>
<evidence type="ECO:0000313" key="2">
    <source>
        <dbReference type="EMBL" id="EIW86212.1"/>
    </source>
</evidence>
<keyword evidence="1" id="KW-0472">Membrane</keyword>
<dbReference type="EMBL" id="JH711573">
    <property type="protein sequence ID" value="EIW86212.1"/>
    <property type="molecule type" value="Genomic_DNA"/>
</dbReference>
<keyword evidence="1" id="KW-0812">Transmembrane</keyword>
<protein>
    <submittedName>
        <fullName evidence="2">Uncharacterized protein</fullName>
    </submittedName>
</protein>
<proteinExistence type="predicted"/>
<reference evidence="3" key="1">
    <citation type="journal article" date="2012" name="Science">
        <title>The Paleozoic origin of enzymatic lignin decomposition reconstructed from 31 fungal genomes.</title>
        <authorList>
            <person name="Floudas D."/>
            <person name="Binder M."/>
            <person name="Riley R."/>
            <person name="Barry K."/>
            <person name="Blanchette R.A."/>
            <person name="Henrissat B."/>
            <person name="Martinez A.T."/>
            <person name="Otillar R."/>
            <person name="Spatafora J.W."/>
            <person name="Yadav J.S."/>
            <person name="Aerts A."/>
            <person name="Benoit I."/>
            <person name="Boyd A."/>
            <person name="Carlson A."/>
            <person name="Copeland A."/>
            <person name="Coutinho P.M."/>
            <person name="de Vries R.P."/>
            <person name="Ferreira P."/>
            <person name="Findley K."/>
            <person name="Foster B."/>
            <person name="Gaskell J."/>
            <person name="Glotzer D."/>
            <person name="Gorecki P."/>
            <person name="Heitman J."/>
            <person name="Hesse C."/>
            <person name="Hori C."/>
            <person name="Igarashi K."/>
            <person name="Jurgens J.A."/>
            <person name="Kallen N."/>
            <person name="Kersten P."/>
            <person name="Kohler A."/>
            <person name="Kuees U."/>
            <person name="Kumar T.K.A."/>
            <person name="Kuo A."/>
            <person name="LaButti K."/>
            <person name="Larrondo L.F."/>
            <person name="Lindquist E."/>
            <person name="Ling A."/>
            <person name="Lombard V."/>
            <person name="Lucas S."/>
            <person name="Lundell T."/>
            <person name="Martin R."/>
            <person name="McLaughlin D.J."/>
            <person name="Morgenstern I."/>
            <person name="Morin E."/>
            <person name="Murat C."/>
            <person name="Nagy L.G."/>
            <person name="Nolan M."/>
            <person name="Ohm R.A."/>
            <person name="Patyshakuliyeva A."/>
            <person name="Rokas A."/>
            <person name="Ruiz-Duenas F.J."/>
            <person name="Sabat G."/>
            <person name="Salamov A."/>
            <person name="Samejima M."/>
            <person name="Schmutz J."/>
            <person name="Slot J.C."/>
            <person name="St John F."/>
            <person name="Stenlid J."/>
            <person name="Sun H."/>
            <person name="Sun S."/>
            <person name="Syed K."/>
            <person name="Tsang A."/>
            <person name="Wiebenga A."/>
            <person name="Young D."/>
            <person name="Pisabarro A."/>
            <person name="Eastwood D.C."/>
            <person name="Martin F."/>
            <person name="Cullen D."/>
            <person name="Grigoriev I.V."/>
            <person name="Hibbett D.S."/>
        </authorList>
    </citation>
    <scope>NUCLEOTIDE SEQUENCE [LARGE SCALE GENOMIC DNA]</scope>
    <source>
        <strain evidence="3">RWD-64-598 SS2</strain>
    </source>
</reference>
<keyword evidence="1" id="KW-1133">Transmembrane helix</keyword>
<gene>
    <name evidence="2" type="ORF">CONPUDRAFT_78647</name>
</gene>
<dbReference type="GeneID" id="19209800"/>
<keyword evidence="3" id="KW-1185">Reference proteome</keyword>
<organism evidence="2 3">
    <name type="scientific">Coniophora puteana (strain RWD-64-598)</name>
    <name type="common">Brown rot fungus</name>
    <dbReference type="NCBI Taxonomy" id="741705"/>
    <lineage>
        <taxon>Eukaryota</taxon>
        <taxon>Fungi</taxon>
        <taxon>Dikarya</taxon>
        <taxon>Basidiomycota</taxon>
        <taxon>Agaricomycotina</taxon>
        <taxon>Agaricomycetes</taxon>
        <taxon>Agaricomycetidae</taxon>
        <taxon>Boletales</taxon>
        <taxon>Coniophorineae</taxon>
        <taxon>Coniophoraceae</taxon>
        <taxon>Coniophora</taxon>
    </lineage>
</organism>
<comment type="caution">
    <text evidence="2">The sequence shown here is derived from an EMBL/GenBank/DDBJ whole genome shotgun (WGS) entry which is preliminary data.</text>
</comment>
<feature type="transmembrane region" description="Helical" evidence="1">
    <location>
        <begin position="34"/>
        <end position="58"/>
    </location>
</feature>
<dbReference type="RefSeq" id="XP_007762744.1">
    <property type="nucleotide sequence ID" value="XM_007764554.1"/>
</dbReference>